<evidence type="ECO:0000313" key="1">
    <source>
        <dbReference type="EMBL" id="CAL1673258.1"/>
    </source>
</evidence>
<proteinExistence type="predicted"/>
<protein>
    <recommendedName>
        <fullName evidence="3">Secreted protein</fullName>
    </recommendedName>
</protein>
<dbReference type="Proteomes" id="UP001497644">
    <property type="component" value="Chromosome 1"/>
</dbReference>
<organism evidence="1 2">
    <name type="scientific">Lasius platythorax</name>
    <dbReference type="NCBI Taxonomy" id="488582"/>
    <lineage>
        <taxon>Eukaryota</taxon>
        <taxon>Metazoa</taxon>
        <taxon>Ecdysozoa</taxon>
        <taxon>Arthropoda</taxon>
        <taxon>Hexapoda</taxon>
        <taxon>Insecta</taxon>
        <taxon>Pterygota</taxon>
        <taxon>Neoptera</taxon>
        <taxon>Endopterygota</taxon>
        <taxon>Hymenoptera</taxon>
        <taxon>Apocrita</taxon>
        <taxon>Aculeata</taxon>
        <taxon>Formicoidea</taxon>
        <taxon>Formicidae</taxon>
        <taxon>Formicinae</taxon>
        <taxon>Lasius</taxon>
        <taxon>Lasius</taxon>
    </lineage>
</organism>
<keyword evidence="2" id="KW-1185">Reference proteome</keyword>
<gene>
    <name evidence="1" type="ORF">LPLAT_LOCUS187</name>
</gene>
<accession>A0AAV2N0S9</accession>
<dbReference type="AlphaFoldDB" id="A0AAV2N0S9"/>
<sequence>MLLLVRFSYHISAFVPRNNHPILQDTTTTAASEEAFTADMHFPFPAVVLLACLVSECRLLSTSHKGGTVEYPPATEW</sequence>
<dbReference type="EMBL" id="OZ034824">
    <property type="protein sequence ID" value="CAL1673258.1"/>
    <property type="molecule type" value="Genomic_DNA"/>
</dbReference>
<evidence type="ECO:0008006" key="3">
    <source>
        <dbReference type="Google" id="ProtNLM"/>
    </source>
</evidence>
<evidence type="ECO:0000313" key="2">
    <source>
        <dbReference type="Proteomes" id="UP001497644"/>
    </source>
</evidence>
<reference evidence="1 2" key="1">
    <citation type="submission" date="2024-04" db="EMBL/GenBank/DDBJ databases">
        <authorList>
            <consortium name="Molecular Ecology Group"/>
        </authorList>
    </citation>
    <scope>NUCLEOTIDE SEQUENCE [LARGE SCALE GENOMIC DNA]</scope>
</reference>
<name>A0AAV2N0S9_9HYME</name>